<dbReference type="CDD" id="cd00060">
    <property type="entry name" value="FHA"/>
    <property type="match status" value="1"/>
</dbReference>
<dbReference type="PANTHER" id="PTHR23308">
    <property type="entry name" value="NUCLEAR INHIBITOR OF PROTEIN PHOSPHATASE-1"/>
    <property type="match status" value="1"/>
</dbReference>
<accession>E6Q4N2</accession>
<reference evidence="2" key="1">
    <citation type="submission" date="2009-10" db="EMBL/GenBank/DDBJ databases">
        <title>Diversity of trophic interactions inside an arsenic-rich microbial ecosystem.</title>
        <authorList>
            <person name="Bertin P.N."/>
            <person name="Heinrich-Salmeron A."/>
            <person name="Pelletier E."/>
            <person name="Goulhen-Chollet F."/>
            <person name="Arsene-Ploetze F."/>
            <person name="Gallien S."/>
            <person name="Calteau A."/>
            <person name="Vallenet D."/>
            <person name="Casiot C."/>
            <person name="Chane-Woon-Ming B."/>
            <person name="Giloteaux L."/>
            <person name="Barakat M."/>
            <person name="Bonnefoy V."/>
            <person name="Bruneel O."/>
            <person name="Chandler M."/>
            <person name="Cleiss J."/>
            <person name="Duran R."/>
            <person name="Elbaz-Poulichet F."/>
            <person name="Fonknechten N."/>
            <person name="Lauga B."/>
            <person name="Mornico D."/>
            <person name="Ortet P."/>
            <person name="Schaeffer C."/>
            <person name="Siguier P."/>
            <person name="Alexander Thil Smith A."/>
            <person name="Van Dorsselaer A."/>
            <person name="Weissenbach J."/>
            <person name="Medigue C."/>
            <person name="Le Paslier D."/>
        </authorList>
    </citation>
    <scope>NUCLEOTIDE SEQUENCE</scope>
</reference>
<dbReference type="SUPFAM" id="SSF49879">
    <property type="entry name" value="SMAD/FHA domain"/>
    <property type="match status" value="1"/>
</dbReference>
<dbReference type="InterPro" id="IPR008984">
    <property type="entry name" value="SMAD_FHA_dom_sf"/>
</dbReference>
<organism evidence="2">
    <name type="scientific">mine drainage metagenome</name>
    <dbReference type="NCBI Taxonomy" id="410659"/>
    <lineage>
        <taxon>unclassified sequences</taxon>
        <taxon>metagenomes</taxon>
        <taxon>ecological metagenomes</taxon>
    </lineage>
</organism>
<dbReference type="PROSITE" id="PS50006">
    <property type="entry name" value="FHA_DOMAIN"/>
    <property type="match status" value="1"/>
</dbReference>
<dbReference type="InterPro" id="IPR000253">
    <property type="entry name" value="FHA_dom"/>
</dbReference>
<comment type="caution">
    <text evidence="2">The sequence shown here is derived from an EMBL/GenBank/DDBJ whole genome shotgun (WGS) entry which is preliminary data.</text>
</comment>
<dbReference type="Pfam" id="PF00498">
    <property type="entry name" value="FHA"/>
    <property type="match status" value="1"/>
</dbReference>
<dbReference type="Gene3D" id="2.60.200.20">
    <property type="match status" value="1"/>
</dbReference>
<dbReference type="InterPro" id="IPR022128">
    <property type="entry name" value="FhaA_N"/>
</dbReference>
<protein>
    <submittedName>
        <fullName evidence="2">Putative FHA domain protein</fullName>
    </submittedName>
</protein>
<dbReference type="EMBL" id="CABO01000030">
    <property type="protein sequence ID" value="CBI02143.1"/>
    <property type="molecule type" value="Genomic_DNA"/>
</dbReference>
<feature type="domain" description="FHA" evidence="1">
    <location>
        <begin position="158"/>
        <end position="207"/>
    </location>
</feature>
<proteinExistence type="predicted"/>
<dbReference type="InterPro" id="IPR042287">
    <property type="entry name" value="FhaA_N_sf"/>
</dbReference>
<sequence length="231" mass="25959">MNWFARIERSIADFVERSFARTFPSDLEPAQIARKLVAVMEAQTRSSVDGGNRAPSAYEARVSELDYERLGEHRDYLERQWADLLEDCAARVGIAFSDGPARVRMIARPDLPAGTVDVRVEPEPTVEEAVDDDLHHRFFLHMVQGAPAYGIFALEESTVIGRSESSDIFLLDPGISRIHARIDIRDGEATIVDCESTNGTYINDVRVDRHVLEDGDEIVVGSTRMRVEIRD</sequence>
<name>E6Q4N2_9ZZZZ</name>
<dbReference type="InterPro" id="IPR050923">
    <property type="entry name" value="Cell_Proc_Reg/RNA_Proc"/>
</dbReference>
<dbReference type="Pfam" id="PF12401">
    <property type="entry name" value="FhaA_N"/>
    <property type="match status" value="1"/>
</dbReference>
<evidence type="ECO:0000259" key="1">
    <source>
        <dbReference type="PROSITE" id="PS50006"/>
    </source>
</evidence>
<dbReference type="AlphaFoldDB" id="E6Q4N2"/>
<dbReference type="SMART" id="SM00240">
    <property type="entry name" value="FHA"/>
    <property type="match status" value="1"/>
</dbReference>
<gene>
    <name evidence="2" type="ORF">CARN4_0868</name>
</gene>
<evidence type="ECO:0000313" key="2">
    <source>
        <dbReference type="EMBL" id="CBI02143.1"/>
    </source>
</evidence>
<dbReference type="Gene3D" id="3.30.2320.60">
    <property type="entry name" value="FhaA, phosphopeptide-binding domain (DUF3662)"/>
    <property type="match status" value="1"/>
</dbReference>